<dbReference type="Proteomes" id="UP001239213">
    <property type="component" value="Unassembled WGS sequence"/>
</dbReference>
<organism evidence="2 3">
    <name type="scientific">Colletotrichum cuscutae</name>
    <dbReference type="NCBI Taxonomy" id="1209917"/>
    <lineage>
        <taxon>Eukaryota</taxon>
        <taxon>Fungi</taxon>
        <taxon>Dikarya</taxon>
        <taxon>Ascomycota</taxon>
        <taxon>Pezizomycotina</taxon>
        <taxon>Sordariomycetes</taxon>
        <taxon>Hypocreomycetidae</taxon>
        <taxon>Glomerellales</taxon>
        <taxon>Glomerellaceae</taxon>
        <taxon>Colletotrichum</taxon>
        <taxon>Colletotrichum acutatum species complex</taxon>
    </lineage>
</organism>
<evidence type="ECO:0000256" key="1">
    <source>
        <dbReference type="SAM" id="MobiDB-lite"/>
    </source>
</evidence>
<comment type="caution">
    <text evidence="2">The sequence shown here is derived from an EMBL/GenBank/DDBJ whole genome shotgun (WGS) entry which is preliminary data.</text>
</comment>
<reference evidence="2" key="1">
    <citation type="submission" date="2016-11" db="EMBL/GenBank/DDBJ databases">
        <title>The genome sequence of Colletotrichum cuscutae.</title>
        <authorList>
            <person name="Baroncelli R."/>
        </authorList>
    </citation>
    <scope>NUCLEOTIDE SEQUENCE</scope>
    <source>
        <strain evidence="2">IMI 304802</strain>
    </source>
</reference>
<proteinExistence type="predicted"/>
<evidence type="ECO:0000313" key="3">
    <source>
        <dbReference type="Proteomes" id="UP001239213"/>
    </source>
</evidence>
<name>A0AAI9U9I9_9PEZI</name>
<evidence type="ECO:0000313" key="2">
    <source>
        <dbReference type="EMBL" id="KAK1452869.1"/>
    </source>
</evidence>
<accession>A0AAI9U9I9</accession>
<dbReference type="AlphaFoldDB" id="A0AAI9U9I9"/>
<sequence length="97" mass="10416">MSARRPSGSAAGLVLTCPVQFLSSLVRTSSVCLSSCLVFRCACGVQLAACLCKCGEKRNDSSRRMRSGERERRGERMSEGRLRAKGGFAAVSVSVLR</sequence>
<keyword evidence="3" id="KW-1185">Reference proteome</keyword>
<protein>
    <submittedName>
        <fullName evidence="2">Uncharacterized protein</fullName>
    </submittedName>
</protein>
<feature type="region of interest" description="Disordered" evidence="1">
    <location>
        <begin position="58"/>
        <end position="79"/>
    </location>
</feature>
<dbReference type="EMBL" id="MPDP01000293">
    <property type="protein sequence ID" value="KAK1452869.1"/>
    <property type="molecule type" value="Genomic_DNA"/>
</dbReference>
<gene>
    <name evidence="2" type="ORF">CCUS01_01885</name>
</gene>